<feature type="chain" id="PRO_5022033250" description="Alpha-acetolactate decarboxylase" evidence="10">
    <location>
        <begin position="23"/>
        <end position="270"/>
    </location>
</feature>
<evidence type="ECO:0000256" key="7">
    <source>
        <dbReference type="ARBA" id="ARBA00023061"/>
    </source>
</evidence>
<dbReference type="Pfam" id="PF03306">
    <property type="entry name" value="AAL_decarboxy"/>
    <property type="match status" value="1"/>
</dbReference>
<evidence type="ECO:0000256" key="5">
    <source>
        <dbReference type="ARBA" id="ARBA00020164"/>
    </source>
</evidence>
<keyword evidence="7 9" id="KW-0005">Acetoin biosynthesis</keyword>
<evidence type="ECO:0000256" key="9">
    <source>
        <dbReference type="PIRNR" id="PIRNR001332"/>
    </source>
</evidence>
<evidence type="ECO:0000256" key="4">
    <source>
        <dbReference type="ARBA" id="ARBA00013204"/>
    </source>
</evidence>
<comment type="catalytic activity">
    <reaction evidence="1 9">
        <text>(2S)-2-acetolactate + H(+) = (R)-acetoin + CO2</text>
        <dbReference type="Rhea" id="RHEA:21580"/>
        <dbReference type="ChEBI" id="CHEBI:15378"/>
        <dbReference type="ChEBI" id="CHEBI:15686"/>
        <dbReference type="ChEBI" id="CHEBI:16526"/>
        <dbReference type="ChEBI" id="CHEBI:58476"/>
        <dbReference type="EC" id="4.1.1.5"/>
    </reaction>
</comment>
<comment type="pathway">
    <text evidence="2 9">Polyol metabolism; (R,R)-butane-2,3-diol biosynthesis; (R,R)-butane-2,3-diol from pyruvate: step 2/3.</text>
</comment>
<dbReference type="InterPro" id="IPR005128">
    <property type="entry name" value="Acetolactate_a_deCO2ase"/>
</dbReference>
<keyword evidence="6 9" id="KW-0210">Decarboxylase</keyword>
<feature type="signal peptide" evidence="10">
    <location>
        <begin position="1"/>
        <end position="22"/>
    </location>
</feature>
<evidence type="ECO:0000313" key="11">
    <source>
        <dbReference type="EMBL" id="TWI90781.1"/>
    </source>
</evidence>
<evidence type="ECO:0000256" key="2">
    <source>
        <dbReference type="ARBA" id="ARBA00005170"/>
    </source>
</evidence>
<comment type="caution">
    <text evidence="11">The sequence shown here is derived from an EMBL/GenBank/DDBJ whole genome shotgun (WGS) entry which is preliminary data.</text>
</comment>
<dbReference type="PANTHER" id="PTHR35524">
    <property type="entry name" value="ALPHA-ACETOLACTATE DECARBOXYLASE"/>
    <property type="match status" value="1"/>
</dbReference>
<organism evidence="11 12">
    <name type="scientific">Chitinophaga japonensis</name>
    <name type="common">Flexibacter japonensis</name>
    <dbReference type="NCBI Taxonomy" id="104662"/>
    <lineage>
        <taxon>Bacteria</taxon>
        <taxon>Pseudomonadati</taxon>
        <taxon>Bacteroidota</taxon>
        <taxon>Chitinophagia</taxon>
        <taxon>Chitinophagales</taxon>
        <taxon>Chitinophagaceae</taxon>
        <taxon>Chitinophaga</taxon>
    </lineage>
</organism>
<dbReference type="GO" id="GO:0047605">
    <property type="term" value="F:acetolactate decarboxylase activity"/>
    <property type="evidence" value="ECO:0007669"/>
    <property type="project" value="UniProtKB-UniRule"/>
</dbReference>
<evidence type="ECO:0000256" key="1">
    <source>
        <dbReference type="ARBA" id="ARBA00001784"/>
    </source>
</evidence>
<dbReference type="PANTHER" id="PTHR35524:SF1">
    <property type="entry name" value="ALPHA-ACETOLACTATE DECARBOXYLASE"/>
    <property type="match status" value="1"/>
</dbReference>
<dbReference type="UniPathway" id="UPA00626">
    <property type="reaction ID" value="UER00678"/>
</dbReference>
<sequence>MRLAFLHTILTCCLLCSGFTGRAGTAAPPDTPYHHLFTAGIGAALIGGLYDGFYSYQALKQHGDFGLGAPDQLDGELLVFEGKAYQTQHTGKTFEVDDEARTSFAMVNFFQPDITLRPGRAMSKAELFRYLDSVLTNVNGMYAIHISGAFRFLKTRAFPPVKKGEHTPLANMLPLQQFFTFNDCRGDLVGYRLPVFMDNTNISGYHFHYLSAAKDAGGHIIDLQAEDIRIEIDTLRSYTIYVPPTADYEHFDFKKNREEDIKSVERGGKN</sequence>
<protein>
    <recommendedName>
        <fullName evidence="5 9">Alpha-acetolactate decarboxylase</fullName>
        <ecNumber evidence="4 9">4.1.1.5</ecNumber>
    </recommendedName>
</protein>
<dbReference type="RefSeq" id="WP_145709969.1">
    <property type="nucleotide sequence ID" value="NZ_BAAAFY010000001.1"/>
</dbReference>
<gene>
    <name evidence="11" type="ORF">LX66_0141</name>
</gene>
<dbReference type="PIRSF" id="PIRSF001332">
    <property type="entry name" value="Acetolac_decarb"/>
    <property type="match status" value="1"/>
</dbReference>
<dbReference type="Proteomes" id="UP000316778">
    <property type="component" value="Unassembled WGS sequence"/>
</dbReference>
<dbReference type="GO" id="GO:0045151">
    <property type="term" value="P:acetoin biosynthetic process"/>
    <property type="evidence" value="ECO:0007669"/>
    <property type="project" value="UniProtKB-UniRule"/>
</dbReference>
<comment type="similarity">
    <text evidence="3 9">Belongs to the alpha-acetolactate decarboxylase family.</text>
</comment>
<evidence type="ECO:0000313" key="12">
    <source>
        <dbReference type="Proteomes" id="UP000316778"/>
    </source>
</evidence>
<keyword evidence="8 9" id="KW-0456">Lyase</keyword>
<dbReference type="CDD" id="cd17299">
    <property type="entry name" value="acetolactate_decarboxylase"/>
    <property type="match status" value="1"/>
</dbReference>
<dbReference type="SUPFAM" id="SSF117856">
    <property type="entry name" value="AF0104/ALDC/Ptd012-like"/>
    <property type="match status" value="1"/>
</dbReference>
<keyword evidence="12" id="KW-1185">Reference proteome</keyword>
<keyword evidence="10" id="KW-0732">Signal</keyword>
<evidence type="ECO:0000256" key="6">
    <source>
        <dbReference type="ARBA" id="ARBA00022793"/>
    </source>
</evidence>
<dbReference type="OrthoDB" id="8612680at2"/>
<dbReference type="EMBL" id="VLLG01000002">
    <property type="protein sequence ID" value="TWI90781.1"/>
    <property type="molecule type" value="Genomic_DNA"/>
</dbReference>
<evidence type="ECO:0000256" key="3">
    <source>
        <dbReference type="ARBA" id="ARBA00007106"/>
    </source>
</evidence>
<evidence type="ECO:0000256" key="8">
    <source>
        <dbReference type="ARBA" id="ARBA00023239"/>
    </source>
</evidence>
<reference evidence="11 12" key="1">
    <citation type="journal article" date="2013" name="Stand. Genomic Sci.">
        <title>Genomic Encyclopedia of Type Strains, Phase I: The one thousand microbial genomes (KMG-I) project.</title>
        <authorList>
            <person name="Kyrpides N.C."/>
            <person name="Woyke T."/>
            <person name="Eisen J.A."/>
            <person name="Garrity G."/>
            <person name="Lilburn T.G."/>
            <person name="Beck B.J."/>
            <person name="Whitman W.B."/>
            <person name="Hugenholtz P."/>
            <person name="Klenk H.P."/>
        </authorList>
    </citation>
    <scope>NUCLEOTIDE SEQUENCE [LARGE SCALE GENOMIC DNA]</scope>
    <source>
        <strain evidence="11 12">DSM 13484</strain>
    </source>
</reference>
<dbReference type="AlphaFoldDB" id="A0A562TAY0"/>
<evidence type="ECO:0000256" key="10">
    <source>
        <dbReference type="SAM" id="SignalP"/>
    </source>
</evidence>
<name>A0A562TAY0_CHIJA</name>
<accession>A0A562TAY0</accession>
<dbReference type="EC" id="4.1.1.5" evidence="4 9"/>
<proteinExistence type="inferred from homology"/>
<dbReference type="Gene3D" id="3.30.1330.80">
    <property type="entry name" value="Hypothetical protein, similar to alpha- acetolactate decarboxylase, domain 2"/>
    <property type="match status" value="2"/>
</dbReference>